<protein>
    <submittedName>
        <fullName evidence="2">Uncharacterized protein</fullName>
    </submittedName>
</protein>
<evidence type="ECO:0000256" key="1">
    <source>
        <dbReference type="SAM" id="MobiDB-lite"/>
    </source>
</evidence>
<keyword evidence="3" id="KW-1185">Reference proteome</keyword>
<evidence type="ECO:0000313" key="3">
    <source>
        <dbReference type="Proteomes" id="UP001500393"/>
    </source>
</evidence>
<accession>A0ABP4N168</accession>
<comment type="caution">
    <text evidence="2">The sequence shown here is derived from an EMBL/GenBank/DDBJ whole genome shotgun (WGS) entry which is preliminary data.</text>
</comment>
<reference evidence="3" key="1">
    <citation type="journal article" date="2019" name="Int. J. Syst. Evol. Microbiol.">
        <title>The Global Catalogue of Microorganisms (GCM) 10K type strain sequencing project: providing services to taxonomists for standard genome sequencing and annotation.</title>
        <authorList>
            <consortium name="The Broad Institute Genomics Platform"/>
            <consortium name="The Broad Institute Genome Sequencing Center for Infectious Disease"/>
            <person name="Wu L."/>
            <person name="Ma J."/>
        </authorList>
    </citation>
    <scope>NUCLEOTIDE SEQUENCE [LARGE SCALE GENOMIC DNA]</scope>
    <source>
        <strain evidence="3">JCM 14969</strain>
    </source>
</reference>
<evidence type="ECO:0000313" key="2">
    <source>
        <dbReference type="EMBL" id="GAA1552611.1"/>
    </source>
</evidence>
<organism evidence="2 3">
    <name type="scientific">Kribbella sancticallisti</name>
    <dbReference type="NCBI Taxonomy" id="460087"/>
    <lineage>
        <taxon>Bacteria</taxon>
        <taxon>Bacillati</taxon>
        <taxon>Actinomycetota</taxon>
        <taxon>Actinomycetes</taxon>
        <taxon>Propionibacteriales</taxon>
        <taxon>Kribbellaceae</taxon>
        <taxon>Kribbella</taxon>
    </lineage>
</organism>
<gene>
    <name evidence="2" type="ORF">GCM10009789_02750</name>
</gene>
<feature type="region of interest" description="Disordered" evidence="1">
    <location>
        <begin position="1"/>
        <end position="25"/>
    </location>
</feature>
<dbReference type="EMBL" id="BAAAOS010000005">
    <property type="protein sequence ID" value="GAA1552611.1"/>
    <property type="molecule type" value="Genomic_DNA"/>
</dbReference>
<name>A0ABP4N168_9ACTN</name>
<proteinExistence type="predicted"/>
<sequence>MVACQRSNSGEPAGTSWSDPGVPNLSTKLMARNPMPSWSLSVGACRDRLDVYQRRVAGGSRKER</sequence>
<feature type="compositionally biased region" description="Polar residues" evidence="1">
    <location>
        <begin position="1"/>
        <end position="18"/>
    </location>
</feature>
<dbReference type="Proteomes" id="UP001500393">
    <property type="component" value="Unassembled WGS sequence"/>
</dbReference>